<dbReference type="PANTHER" id="PTHR18968:SF133">
    <property type="entry name" value="BENZOYLFORMATE DECARBOXYLASE"/>
    <property type="match status" value="1"/>
</dbReference>
<evidence type="ECO:0000256" key="3">
    <source>
        <dbReference type="RuleBase" id="RU362132"/>
    </source>
</evidence>
<evidence type="ECO:0000259" key="6">
    <source>
        <dbReference type="Pfam" id="PF02776"/>
    </source>
</evidence>
<dbReference type="EC" id="4.1.1.7" evidence="7"/>
<accession>A0ABX0WTC6</accession>
<dbReference type="EMBL" id="JAATIZ010000004">
    <property type="protein sequence ID" value="NJB66014.1"/>
    <property type="molecule type" value="Genomic_DNA"/>
</dbReference>
<feature type="domain" description="Thiamine pyrophosphate enzyme TPP-binding" evidence="5">
    <location>
        <begin position="392"/>
        <end position="524"/>
    </location>
</feature>
<dbReference type="Pfam" id="PF00205">
    <property type="entry name" value="TPP_enzyme_M"/>
    <property type="match status" value="1"/>
</dbReference>
<dbReference type="Proteomes" id="UP000783934">
    <property type="component" value="Unassembled WGS sequence"/>
</dbReference>
<dbReference type="CDD" id="cd07035">
    <property type="entry name" value="TPP_PYR_POX_like"/>
    <property type="match status" value="1"/>
</dbReference>
<dbReference type="InterPro" id="IPR012001">
    <property type="entry name" value="Thiamin_PyroP_enz_TPP-bd_dom"/>
</dbReference>
<dbReference type="Pfam" id="PF02775">
    <property type="entry name" value="TPP_enzyme_C"/>
    <property type="match status" value="1"/>
</dbReference>
<gene>
    <name evidence="7" type="ORF">GGR41_002269</name>
</gene>
<dbReference type="InterPro" id="IPR000399">
    <property type="entry name" value="TPP-bd_CS"/>
</dbReference>
<feature type="domain" description="Thiamine pyrophosphate enzyme N-terminal TPP-binding" evidence="6">
    <location>
        <begin position="7"/>
        <end position="109"/>
    </location>
</feature>
<evidence type="ECO:0000259" key="4">
    <source>
        <dbReference type="Pfam" id="PF00205"/>
    </source>
</evidence>
<dbReference type="NCBIfam" id="NF005485">
    <property type="entry name" value="PRK07092.1"/>
    <property type="match status" value="1"/>
</dbReference>
<evidence type="ECO:0000313" key="7">
    <source>
        <dbReference type="EMBL" id="NJB66014.1"/>
    </source>
</evidence>
<dbReference type="PROSITE" id="PS00187">
    <property type="entry name" value="TPP_ENZYMES"/>
    <property type="match status" value="1"/>
</dbReference>
<dbReference type="SUPFAM" id="SSF52467">
    <property type="entry name" value="DHS-like NAD/FAD-binding domain"/>
    <property type="match status" value="1"/>
</dbReference>
<name>A0ABX0WTC6_9BURK</name>
<evidence type="ECO:0000259" key="5">
    <source>
        <dbReference type="Pfam" id="PF02775"/>
    </source>
</evidence>
<evidence type="ECO:0000313" key="8">
    <source>
        <dbReference type="Proteomes" id="UP000783934"/>
    </source>
</evidence>
<dbReference type="PANTHER" id="PTHR18968">
    <property type="entry name" value="THIAMINE PYROPHOSPHATE ENZYMES"/>
    <property type="match status" value="1"/>
</dbReference>
<dbReference type="GO" id="GO:0050695">
    <property type="term" value="F:benzoylformate decarboxylase activity"/>
    <property type="evidence" value="ECO:0007669"/>
    <property type="project" value="UniProtKB-EC"/>
</dbReference>
<dbReference type="CDD" id="cd02002">
    <property type="entry name" value="TPP_BFDC"/>
    <property type="match status" value="1"/>
</dbReference>
<dbReference type="InterPro" id="IPR029061">
    <property type="entry name" value="THDP-binding"/>
</dbReference>
<proteinExistence type="inferred from homology"/>
<dbReference type="RefSeq" id="WP_209279805.1">
    <property type="nucleotide sequence ID" value="NZ_BMCQ01000005.1"/>
</dbReference>
<dbReference type="InterPro" id="IPR045229">
    <property type="entry name" value="TPP_enz"/>
</dbReference>
<dbReference type="InterPro" id="IPR012000">
    <property type="entry name" value="Thiamin_PyroP_enz_cen_dom"/>
</dbReference>
<reference evidence="7 8" key="1">
    <citation type="submission" date="2020-03" db="EMBL/GenBank/DDBJ databases">
        <title>Genomic Encyclopedia of Type Strains, Phase IV (KMG-IV): sequencing the most valuable type-strain genomes for metagenomic binning, comparative biology and taxonomic classification.</title>
        <authorList>
            <person name="Goeker M."/>
        </authorList>
    </citation>
    <scope>NUCLEOTIDE SEQUENCE [LARGE SCALE GENOMIC DNA]</scope>
    <source>
        <strain evidence="7 8">DSM 26613</strain>
    </source>
</reference>
<dbReference type="Gene3D" id="3.40.50.1220">
    <property type="entry name" value="TPP-binding domain"/>
    <property type="match status" value="1"/>
</dbReference>
<dbReference type="SUPFAM" id="SSF52518">
    <property type="entry name" value="Thiamin diphosphate-binding fold (THDP-binding)"/>
    <property type="match status" value="2"/>
</dbReference>
<comment type="caution">
    <text evidence="7">The sequence shown here is derived from an EMBL/GenBank/DDBJ whole genome shotgun (WGS) entry which is preliminary data.</text>
</comment>
<sequence>MSAPLPTVREMVYELLRKQGINKIFGNPGSNEINFLKDFPEDFEYILCLHEGVAVGMADGYAQASGKASFVNLHSASGTGNAMGALTNSYNAHSPVVVTAGQQARSLVYTDPLLKNTAASLLPMPLVKVSYEPLSPEEVPHVLSRAMHAAMAPARGPVYVSIPYDDWDKPVTSDALPLPQRMVQYCGEASAEVVERLGSQLQQAKNPVLIFGPEVDQQRANAIGAQLAEKLRAPAWVAPSAPRCPFPTTHPCFAGILPAGIASLCQKLDGHDLVVVFGAPVFRYHQNDPGTHLPKDCELVLVTGDYQEAARAPVGNAIVADVGAILKDLVRILPEKNRKKVNYNPVIQRHTVDDTVLCSESVFDIVESLKQENTVYLNEATSTIATLWERGGMTEPGSYYFAASGGLGFAMPAALGVKLAQPDRPVVAFVGDGSAHYNITALWTATHYNIPVVFIIINNKGYKALQQFVESFKVNEIPGLKVDGVDFVSLAKGYAVEACQVNTKREFKEAFEKALQHKGPFLIDAQVEAI</sequence>
<organism evidence="7 8">
    <name type="scientific">Paenalcaligenes hominis</name>
    <dbReference type="NCBI Taxonomy" id="643674"/>
    <lineage>
        <taxon>Bacteria</taxon>
        <taxon>Pseudomonadati</taxon>
        <taxon>Pseudomonadota</taxon>
        <taxon>Betaproteobacteria</taxon>
        <taxon>Burkholderiales</taxon>
        <taxon>Alcaligenaceae</taxon>
        <taxon>Paenalcaligenes</taxon>
    </lineage>
</organism>
<keyword evidence="8" id="KW-1185">Reference proteome</keyword>
<dbReference type="InterPro" id="IPR029035">
    <property type="entry name" value="DHS-like_NAD/FAD-binding_dom"/>
</dbReference>
<evidence type="ECO:0000256" key="1">
    <source>
        <dbReference type="ARBA" id="ARBA00007812"/>
    </source>
</evidence>
<protein>
    <submittedName>
        <fullName evidence="7">Benzoylformate decarboxylase</fullName>
        <ecNumber evidence="7">4.1.1.7</ecNumber>
    </submittedName>
</protein>
<dbReference type="InterPro" id="IPR011766">
    <property type="entry name" value="TPP_enzyme_TPP-bd"/>
</dbReference>
<dbReference type="Pfam" id="PF02776">
    <property type="entry name" value="TPP_enzyme_N"/>
    <property type="match status" value="1"/>
</dbReference>
<dbReference type="Gene3D" id="3.40.50.970">
    <property type="match status" value="2"/>
</dbReference>
<comment type="similarity">
    <text evidence="1 3">Belongs to the TPP enzyme family.</text>
</comment>
<keyword evidence="2 3" id="KW-0786">Thiamine pyrophosphate</keyword>
<feature type="domain" description="Thiamine pyrophosphate enzyme central" evidence="4">
    <location>
        <begin position="196"/>
        <end position="329"/>
    </location>
</feature>
<evidence type="ECO:0000256" key="2">
    <source>
        <dbReference type="ARBA" id="ARBA00023052"/>
    </source>
</evidence>
<keyword evidence="7" id="KW-0456">Lyase</keyword>